<keyword evidence="1" id="KW-1133">Transmembrane helix</keyword>
<evidence type="ECO:0000313" key="2">
    <source>
        <dbReference type="EMBL" id="NYE57258.1"/>
    </source>
</evidence>
<evidence type="ECO:0000256" key="1">
    <source>
        <dbReference type="SAM" id="Phobius"/>
    </source>
</evidence>
<proteinExistence type="predicted"/>
<gene>
    <name evidence="2" type="ORF">HDG70_000973</name>
</gene>
<organism evidence="2 3">
    <name type="scientific">Carboxydothermus ferrireducens DSM 11255</name>
    <dbReference type="NCBI Taxonomy" id="1119529"/>
    <lineage>
        <taxon>Bacteria</taxon>
        <taxon>Bacillati</taxon>
        <taxon>Bacillota</taxon>
        <taxon>Clostridia</taxon>
        <taxon>Thermoanaerobacterales</taxon>
        <taxon>Thermoanaerobacteraceae</taxon>
        <taxon>Carboxydothermus</taxon>
    </lineage>
</organism>
<sequence length="66" mass="7745">MVIFLFWLLVITISVFSFSLSYYLFFFKVKRELTGFKRGILTLMVGLLLFALIFTAVMFVVWPPVI</sequence>
<keyword evidence="1" id="KW-0812">Transmembrane</keyword>
<protein>
    <submittedName>
        <fullName evidence="2">Membrane protein</fullName>
    </submittedName>
</protein>
<feature type="transmembrane region" description="Helical" evidence="1">
    <location>
        <begin position="6"/>
        <end position="27"/>
    </location>
</feature>
<comment type="caution">
    <text evidence="2">The sequence shown here is derived from an EMBL/GenBank/DDBJ whole genome shotgun (WGS) entry which is preliminary data.</text>
</comment>
<dbReference type="Proteomes" id="UP000604066">
    <property type="component" value="Unassembled WGS sequence"/>
</dbReference>
<dbReference type="EMBL" id="JACCBS010000002">
    <property type="protein sequence ID" value="NYE57258.1"/>
    <property type="molecule type" value="Genomic_DNA"/>
</dbReference>
<evidence type="ECO:0000313" key="3">
    <source>
        <dbReference type="Proteomes" id="UP000604066"/>
    </source>
</evidence>
<keyword evidence="3" id="KW-1185">Reference proteome</keyword>
<feature type="transmembrane region" description="Helical" evidence="1">
    <location>
        <begin position="39"/>
        <end position="62"/>
    </location>
</feature>
<reference evidence="2 3" key="1">
    <citation type="submission" date="2020-07" db="EMBL/GenBank/DDBJ databases">
        <title>Genomic Encyclopedia of Type Strains, Phase III (KMG-III): the genomes of soil and plant-associated and newly described type strains.</title>
        <authorList>
            <person name="Whitman W."/>
        </authorList>
    </citation>
    <scope>NUCLEOTIDE SEQUENCE [LARGE SCALE GENOMIC DNA]</scope>
    <source>
        <strain evidence="2 3">DSM 11255</strain>
    </source>
</reference>
<name>A0ABX2R7V8_9THEO</name>
<dbReference type="RefSeq" id="WP_011343291.1">
    <property type="nucleotide sequence ID" value="NZ_ATYG01000002.1"/>
</dbReference>
<keyword evidence="1" id="KW-0472">Membrane</keyword>
<accession>A0ABX2R7V8</accession>